<reference evidence="2" key="2">
    <citation type="journal article" date="2021" name="PeerJ">
        <title>Extensive microbial diversity within the chicken gut microbiome revealed by metagenomics and culture.</title>
        <authorList>
            <person name="Gilroy R."/>
            <person name="Ravi A."/>
            <person name="Getino M."/>
            <person name="Pursley I."/>
            <person name="Horton D.L."/>
            <person name="Alikhan N.F."/>
            <person name="Baker D."/>
            <person name="Gharbi K."/>
            <person name="Hall N."/>
            <person name="Watson M."/>
            <person name="Adriaenssens E.M."/>
            <person name="Foster-Nyarko E."/>
            <person name="Jarju S."/>
            <person name="Secka A."/>
            <person name="Antonio M."/>
            <person name="Oren A."/>
            <person name="Chaudhuri R.R."/>
            <person name="La Ragione R."/>
            <person name="Hildebrand F."/>
            <person name="Pallen M.J."/>
        </authorList>
    </citation>
    <scope>NUCLEOTIDE SEQUENCE</scope>
    <source>
        <strain evidence="2">11159</strain>
    </source>
</reference>
<dbReference type="PANTHER" id="PTHR37298">
    <property type="entry name" value="UPF0111 PROTEIN YKAA"/>
    <property type="match status" value="1"/>
</dbReference>
<evidence type="ECO:0000256" key="1">
    <source>
        <dbReference type="ARBA" id="ARBA00008591"/>
    </source>
</evidence>
<evidence type="ECO:0000313" key="3">
    <source>
        <dbReference type="Proteomes" id="UP000823613"/>
    </source>
</evidence>
<gene>
    <name evidence="2" type="ORF">IAC58_05770</name>
</gene>
<dbReference type="Proteomes" id="UP000823613">
    <property type="component" value="Unassembled WGS sequence"/>
</dbReference>
<dbReference type="EMBL" id="JADIMY010000117">
    <property type="protein sequence ID" value="MBO8428029.1"/>
    <property type="molecule type" value="Genomic_DNA"/>
</dbReference>
<accession>A0A9D9GX57</accession>
<evidence type="ECO:0000313" key="2">
    <source>
        <dbReference type="EMBL" id="MBO8428029.1"/>
    </source>
</evidence>
<dbReference type="SUPFAM" id="SSF109755">
    <property type="entry name" value="PhoU-like"/>
    <property type="match status" value="1"/>
</dbReference>
<dbReference type="PANTHER" id="PTHR37298:SF1">
    <property type="entry name" value="UPF0111 PROTEIN YKAA"/>
    <property type="match status" value="1"/>
</dbReference>
<organism evidence="2 3">
    <name type="scientific">Candidatus Onthovivens merdipullorum</name>
    <dbReference type="NCBI Taxonomy" id="2840889"/>
    <lineage>
        <taxon>Bacteria</taxon>
        <taxon>Bacillati</taxon>
        <taxon>Bacillota</taxon>
        <taxon>Bacilli</taxon>
        <taxon>Bacillales</taxon>
        <taxon>Candidatus Onthovivens</taxon>
    </lineage>
</organism>
<comment type="similarity">
    <text evidence="1">Belongs to the UPF0111 family.</text>
</comment>
<name>A0A9D9GX57_9BACL</name>
<protein>
    <submittedName>
        <fullName evidence="2">DUF47 family protein</fullName>
    </submittedName>
</protein>
<reference evidence="2" key="1">
    <citation type="submission" date="2020-10" db="EMBL/GenBank/DDBJ databases">
        <authorList>
            <person name="Gilroy R."/>
        </authorList>
    </citation>
    <scope>NUCLEOTIDE SEQUENCE</scope>
    <source>
        <strain evidence="2">11159</strain>
    </source>
</reference>
<comment type="caution">
    <text evidence="2">The sequence shown here is derived from an EMBL/GenBank/DDBJ whole genome shotgun (WGS) entry which is preliminary data.</text>
</comment>
<dbReference type="InterPro" id="IPR052912">
    <property type="entry name" value="UPF0111_domain"/>
</dbReference>
<dbReference type="Pfam" id="PF01865">
    <property type="entry name" value="PhoU_div"/>
    <property type="match status" value="1"/>
</dbReference>
<dbReference type="InterPro" id="IPR018445">
    <property type="entry name" value="Put_Phosphate_transp_reg"/>
</dbReference>
<dbReference type="Gene3D" id="1.20.58.220">
    <property type="entry name" value="Phosphate transport system protein phou homolog 2, domain 2"/>
    <property type="match status" value="1"/>
</dbReference>
<sequence length="206" mass="24825">MKKRSNFFYDSFVKQIEFAVNSINALKEGLINFKDTNLLELKNKVHTIEHNADIAKHEYEERLAKEFFTPIDREDIFMLYDNIDDLIDAIDEISYKLYLRNYKELPINTNLFLDKSIDAINYLKDVLVNFINIDNKKIMDPLINKVIETEEEVDRLYEEYVHRLYVNETDYRKTTSFEKIYGYFEYLTDKCRDVCKTIKIIMYKNL</sequence>
<dbReference type="AlphaFoldDB" id="A0A9D9GX57"/>
<proteinExistence type="inferred from homology"/>
<dbReference type="InterPro" id="IPR038078">
    <property type="entry name" value="PhoU-like_sf"/>
</dbReference>